<proteinExistence type="predicted"/>
<dbReference type="eggNOG" id="ENOG502SI0Y">
    <property type="taxonomic scope" value="Eukaryota"/>
</dbReference>
<protein>
    <submittedName>
        <fullName evidence="2">Uncharacterized protein</fullName>
    </submittedName>
</protein>
<dbReference type="Proteomes" id="UP000007431">
    <property type="component" value="Unassembled WGS sequence"/>
</dbReference>
<evidence type="ECO:0000313" key="3">
    <source>
        <dbReference type="Proteomes" id="UP000007431"/>
    </source>
</evidence>
<feature type="compositionally biased region" description="Polar residues" evidence="1">
    <location>
        <begin position="282"/>
        <end position="296"/>
    </location>
</feature>
<gene>
    <name evidence="2" type="ORF">SCHCODRAFT_84962</name>
</gene>
<feature type="compositionally biased region" description="Low complexity" evidence="1">
    <location>
        <begin position="77"/>
        <end position="87"/>
    </location>
</feature>
<feature type="region of interest" description="Disordered" evidence="1">
    <location>
        <begin position="272"/>
        <end position="325"/>
    </location>
</feature>
<dbReference type="EMBL" id="GL377305">
    <property type="protein sequence ID" value="EFI97733.1"/>
    <property type="molecule type" value="Genomic_DNA"/>
</dbReference>
<feature type="region of interest" description="Disordered" evidence="1">
    <location>
        <begin position="1"/>
        <end position="196"/>
    </location>
</feature>
<keyword evidence="3" id="KW-1185">Reference proteome</keyword>
<dbReference type="HOGENOM" id="CLU_855702_0_0_1"/>
<evidence type="ECO:0000313" key="2">
    <source>
        <dbReference type="EMBL" id="EFI97733.1"/>
    </source>
</evidence>
<feature type="compositionally biased region" description="Polar residues" evidence="1">
    <location>
        <begin position="170"/>
        <end position="188"/>
    </location>
</feature>
<dbReference type="AlphaFoldDB" id="D8Q0G2"/>
<feature type="compositionally biased region" description="Low complexity" evidence="1">
    <location>
        <begin position="126"/>
        <end position="140"/>
    </location>
</feature>
<sequence>MAEDSNSLSIPSVSQIVDARAPTFMHDSRQTDSANMDMTSQSQLLHMKEPTFMPPPECSEIQEEPRDEPVRTLRGTSSSSSAGSRPSDGQLNRAFKFGGLPSPSPVKEQPQDKPLTLSDIIPPPSHVRSLSNSSQSQEADSSIEDDSVLKSIFAKATNLPGQDMPRVRTDSSASSQFFQDYSRQAQDSHSAELSRPASGISFTGFDSFEEVRRGFEFNDNRPAFYPPPSSRNNSHNRHESLFSIASVEPSAENAWGLAPDARPKIGSAARRAALGWTKRSNKSSAGQKENVGQGTLATPGDSLRINRARPRARQTPATQSRSIRI</sequence>
<dbReference type="VEuPathDB" id="FungiDB:SCHCODRAFT_02618326"/>
<evidence type="ECO:0000256" key="1">
    <source>
        <dbReference type="SAM" id="MobiDB-lite"/>
    </source>
</evidence>
<accession>D8Q0G2</accession>
<organism evidence="3">
    <name type="scientific">Schizophyllum commune (strain H4-8 / FGSC 9210)</name>
    <name type="common">Split gill fungus</name>
    <dbReference type="NCBI Taxonomy" id="578458"/>
    <lineage>
        <taxon>Eukaryota</taxon>
        <taxon>Fungi</taxon>
        <taxon>Dikarya</taxon>
        <taxon>Basidiomycota</taxon>
        <taxon>Agaricomycotina</taxon>
        <taxon>Agaricomycetes</taxon>
        <taxon>Agaricomycetidae</taxon>
        <taxon>Agaricales</taxon>
        <taxon>Schizophyllaceae</taxon>
        <taxon>Schizophyllum</taxon>
    </lineage>
</organism>
<dbReference type="STRING" id="578458.D8Q0G2"/>
<reference evidence="2 3" key="1">
    <citation type="journal article" date="2010" name="Nat. Biotechnol.">
        <title>Genome sequence of the model mushroom Schizophyllum commune.</title>
        <authorList>
            <person name="Ohm R.A."/>
            <person name="de Jong J.F."/>
            <person name="Lugones L.G."/>
            <person name="Aerts A."/>
            <person name="Kothe E."/>
            <person name="Stajich J.E."/>
            <person name="de Vries R.P."/>
            <person name="Record E."/>
            <person name="Levasseur A."/>
            <person name="Baker S.E."/>
            <person name="Bartholomew K.A."/>
            <person name="Coutinho P.M."/>
            <person name="Erdmann S."/>
            <person name="Fowler T.J."/>
            <person name="Gathman A.C."/>
            <person name="Lombard V."/>
            <person name="Henrissat B."/>
            <person name="Knabe N."/>
            <person name="Kuees U."/>
            <person name="Lilly W.W."/>
            <person name="Lindquist E."/>
            <person name="Lucas S."/>
            <person name="Magnuson J.K."/>
            <person name="Piumi F."/>
            <person name="Raudaskoski M."/>
            <person name="Salamov A."/>
            <person name="Schmutz J."/>
            <person name="Schwarze F.W.M.R."/>
            <person name="vanKuyk P.A."/>
            <person name="Horton J.S."/>
            <person name="Grigoriev I.V."/>
            <person name="Woesten H.A.B."/>
        </authorList>
    </citation>
    <scope>NUCLEOTIDE SEQUENCE [LARGE SCALE GENOMIC DNA]</scope>
    <source>
        <strain evidence="3">H4-8 / FGSC 9210</strain>
    </source>
</reference>
<feature type="compositionally biased region" description="Polar residues" evidence="1">
    <location>
        <begin position="1"/>
        <end position="15"/>
    </location>
</feature>
<dbReference type="InParanoid" id="D8Q0G2"/>
<name>D8Q0G2_SCHCM</name>
<feature type="compositionally biased region" description="Polar residues" evidence="1">
    <location>
        <begin position="31"/>
        <end position="44"/>
    </location>
</feature>